<dbReference type="EMBL" id="VMHJ01000005">
    <property type="protein sequence ID" value="TSJ84877.1"/>
    <property type="molecule type" value="Genomic_DNA"/>
</dbReference>
<protein>
    <submittedName>
        <fullName evidence="2">Uncharacterized protein</fullName>
    </submittedName>
</protein>
<name>A0A556R7K7_9BIFI</name>
<keyword evidence="1" id="KW-0472">Membrane</keyword>
<keyword evidence="1" id="KW-0812">Transmembrane</keyword>
<organism evidence="2 3">
    <name type="scientific">Bifidobacterium asteroides</name>
    <dbReference type="NCBI Taxonomy" id="1684"/>
    <lineage>
        <taxon>Bacteria</taxon>
        <taxon>Bacillati</taxon>
        <taxon>Actinomycetota</taxon>
        <taxon>Actinomycetes</taxon>
        <taxon>Bifidobacteriales</taxon>
        <taxon>Bifidobacteriaceae</taxon>
        <taxon>Bifidobacterium</taxon>
    </lineage>
</organism>
<reference evidence="2 3" key="1">
    <citation type="submission" date="2019-07" db="EMBL/GenBank/DDBJ databases">
        <title>Bifidobacterium asteroides genomes.</title>
        <authorList>
            <person name="Zheng H."/>
        </authorList>
    </citation>
    <scope>NUCLEOTIDE SEQUENCE [LARGE SCALE GENOMIC DNA]</scope>
    <source>
        <strain evidence="2 3">W8111</strain>
    </source>
</reference>
<sequence>MIAMFNWLNNYADLIQGFAAIVALFISIGSSSIAWYQNKKQLAKAQEELNQSKYQIERESAKKVSAWYAGGADKKNANREGMIISNLSETPIYNVSLEKSMGGPMKRVALLPPGMWFFEKGKEETHLGTDKWKDPVQLVKDLESSTGYCFWEANGAKIPVKTILKFSESDVTLCFRDNNGRDWVNENGKLR</sequence>
<dbReference type="Proteomes" id="UP000317536">
    <property type="component" value="Unassembled WGS sequence"/>
</dbReference>
<proteinExistence type="predicted"/>
<gene>
    <name evidence="2" type="ORF">FPK29_08810</name>
</gene>
<keyword evidence="1" id="KW-1133">Transmembrane helix</keyword>
<dbReference type="AlphaFoldDB" id="A0A556R7K7"/>
<evidence type="ECO:0000313" key="2">
    <source>
        <dbReference type="EMBL" id="TSJ84877.1"/>
    </source>
</evidence>
<comment type="caution">
    <text evidence="2">The sequence shown here is derived from an EMBL/GenBank/DDBJ whole genome shotgun (WGS) entry which is preliminary data.</text>
</comment>
<evidence type="ECO:0000313" key="3">
    <source>
        <dbReference type="Proteomes" id="UP000317536"/>
    </source>
</evidence>
<feature type="transmembrane region" description="Helical" evidence="1">
    <location>
        <begin position="14"/>
        <end position="36"/>
    </location>
</feature>
<evidence type="ECO:0000256" key="1">
    <source>
        <dbReference type="SAM" id="Phobius"/>
    </source>
</evidence>
<accession>A0A556R7K7</accession>